<feature type="transmembrane region" description="Helical" evidence="3">
    <location>
        <begin position="750"/>
        <end position="772"/>
    </location>
</feature>
<dbReference type="Pfam" id="PF13802">
    <property type="entry name" value="Gal_mutarotas_2"/>
    <property type="match status" value="1"/>
</dbReference>
<dbReference type="SUPFAM" id="SSF51445">
    <property type="entry name" value="(Trans)glycosidases"/>
    <property type="match status" value="1"/>
</dbReference>
<dbReference type="Gene3D" id="2.60.40.1760">
    <property type="entry name" value="glycosyl hydrolase (family 31)"/>
    <property type="match status" value="1"/>
</dbReference>
<dbReference type="SUPFAM" id="SSF51011">
    <property type="entry name" value="Glycosyl hydrolase domain"/>
    <property type="match status" value="1"/>
</dbReference>
<evidence type="ECO:0008006" key="9">
    <source>
        <dbReference type="Google" id="ProtNLM"/>
    </source>
</evidence>
<dbReference type="Gene3D" id="3.20.20.80">
    <property type="entry name" value="Glycosidases"/>
    <property type="match status" value="1"/>
</dbReference>
<feature type="domain" description="Glycosyl hydrolase family 31 C-terminal" evidence="6">
    <location>
        <begin position="632"/>
        <end position="715"/>
    </location>
</feature>
<reference evidence="7" key="1">
    <citation type="submission" date="2022-11" db="UniProtKB">
        <authorList>
            <consortium name="EnsemblMetazoa"/>
        </authorList>
    </citation>
    <scope>IDENTIFICATION</scope>
</reference>
<evidence type="ECO:0000256" key="1">
    <source>
        <dbReference type="ARBA" id="ARBA00007806"/>
    </source>
</evidence>
<evidence type="ECO:0000256" key="2">
    <source>
        <dbReference type="RuleBase" id="RU361185"/>
    </source>
</evidence>
<dbReference type="NCBIfam" id="NF007746">
    <property type="entry name" value="PRK10426.1"/>
    <property type="match status" value="1"/>
</dbReference>
<dbReference type="GO" id="GO:0005975">
    <property type="term" value="P:carbohydrate metabolic process"/>
    <property type="evidence" value="ECO:0007669"/>
    <property type="project" value="InterPro"/>
</dbReference>
<keyword evidence="3" id="KW-0812">Transmembrane</keyword>
<sequence length="788" mass="88908">MAKASVPCSMVKVTTLDCGSKTMGVPPRNVRGTCIIRAVVILSCCTLWPGSVRARFSFEKDGVGSLKVYVDDVEVIRHTPESPFVFVGNGLFSFRGHLGNFVIEDYVQERIPLRNFSFAEESENVVRIVFHRDGLMKTEVSFTAEEHSLGDVITFGALPADANHIWVRFLAEETEHVFGGGEQFSYFDLRGHTFPLWIQEQGVGRNKSTLVTFKDDRNDGGGGDYYTTYWAQPTFTSSRLYSCHFDTTSYSEFDFRHSGFHEVQIWDRRPGRIYLGASDSFAGLVGRVAAFLGRQPVLPKWTQDGAILGVQGGTAAMLEYLKQAQGNSTLVNGLWIQDWVGRIKTSFGRRLFWNWEWDREHYPNLDKEIVRLRTQGVKVFAYINPNLNREGSLFKEADSQSFLVRNSSGQTYVVDFGEFFCGIVDMTNPAAFKWYKGVIRKNMIDLGFGGWMADFGEYLPTDAVFHNGQPGDEVHNLWPVLWAKLNREVAEEAGLASDLLIWMRAGFSGSQRYATMTWAGDQFVDFSLADGLASVIPAALSLGMSGFGLTHFDIGGYTSMFGIGRTKELLLRYAEFAAFTPVMRTHEGNRPDANWQFYSSPDTTRAFARHTRIFHALSEYTQAVIHENAETGIPTQRPLFMHYANDEKSYSIKYEYLYGRDLLVSPVYHEGVDTWSVYLPPDDWVFLWDGKEYVGGTVTVAAPLGKIPVFYRKGSPWTSVFQKLHNLGVADDPIVSTMEERNNEPQEGGLLQTTVGITVASVLLFLLARWYCLGHPLLRRLGIQNRQR</sequence>
<dbReference type="AlphaFoldDB" id="A0A914BHQ8"/>
<organism evidence="7 8">
    <name type="scientific">Patiria miniata</name>
    <name type="common">Bat star</name>
    <name type="synonym">Asterina miniata</name>
    <dbReference type="NCBI Taxonomy" id="46514"/>
    <lineage>
        <taxon>Eukaryota</taxon>
        <taxon>Metazoa</taxon>
        <taxon>Echinodermata</taxon>
        <taxon>Eleutherozoa</taxon>
        <taxon>Asterozoa</taxon>
        <taxon>Asteroidea</taxon>
        <taxon>Valvatacea</taxon>
        <taxon>Valvatida</taxon>
        <taxon>Asterinidae</taxon>
        <taxon>Patiria</taxon>
    </lineage>
</organism>
<dbReference type="GeneID" id="119743121"/>
<keyword evidence="2" id="KW-0326">Glycosidase</keyword>
<feature type="domain" description="Glycoside hydrolase family 31 N-terminal" evidence="5">
    <location>
        <begin position="122"/>
        <end position="254"/>
    </location>
</feature>
<evidence type="ECO:0000259" key="5">
    <source>
        <dbReference type="Pfam" id="PF13802"/>
    </source>
</evidence>
<dbReference type="Pfam" id="PF21365">
    <property type="entry name" value="Glyco_hydro_31_3rd"/>
    <property type="match status" value="1"/>
</dbReference>
<dbReference type="EnsemblMetazoa" id="XM_038219478.1">
    <property type="protein sequence ID" value="XP_038075406.1"/>
    <property type="gene ID" value="LOC119743121"/>
</dbReference>
<dbReference type="InterPro" id="IPR025887">
    <property type="entry name" value="Glyco_hydro_31_N_dom"/>
</dbReference>
<dbReference type="CDD" id="cd06594">
    <property type="entry name" value="GH31_glucosidase_YihQ"/>
    <property type="match status" value="1"/>
</dbReference>
<keyword evidence="2" id="KW-0378">Hydrolase</keyword>
<comment type="similarity">
    <text evidence="1 2">Belongs to the glycosyl hydrolase 31 family.</text>
</comment>
<evidence type="ECO:0000259" key="6">
    <source>
        <dbReference type="Pfam" id="PF21365"/>
    </source>
</evidence>
<dbReference type="InterPro" id="IPR048395">
    <property type="entry name" value="Glyco_hydro_31_C"/>
</dbReference>
<dbReference type="PANTHER" id="PTHR46959:SF2">
    <property type="entry name" value="SULFOQUINOVOSIDASE"/>
    <property type="match status" value="1"/>
</dbReference>
<evidence type="ECO:0000313" key="7">
    <source>
        <dbReference type="EnsemblMetazoa" id="XP_038075406.1"/>
    </source>
</evidence>
<dbReference type="GO" id="GO:0090599">
    <property type="term" value="F:alpha-glucosidase activity"/>
    <property type="evidence" value="ECO:0007669"/>
    <property type="project" value="UniProtKB-ARBA"/>
</dbReference>
<feature type="domain" description="Glycoside hydrolase family 31 TIM barrel" evidence="4">
    <location>
        <begin position="346"/>
        <end position="609"/>
    </location>
</feature>
<dbReference type="InterPro" id="IPR052990">
    <property type="entry name" value="Sulfoquinovosidase_GH31"/>
</dbReference>
<dbReference type="RefSeq" id="XP_038075406.1">
    <property type="nucleotide sequence ID" value="XM_038219478.1"/>
</dbReference>
<dbReference type="InterPro" id="IPR017853">
    <property type="entry name" value="GH"/>
</dbReference>
<evidence type="ECO:0000259" key="4">
    <source>
        <dbReference type="Pfam" id="PF01055"/>
    </source>
</evidence>
<dbReference type="InterPro" id="IPR044112">
    <property type="entry name" value="YihQ_TIM-like"/>
</dbReference>
<dbReference type="Gene3D" id="2.60.40.1180">
    <property type="entry name" value="Golgi alpha-mannosidase II"/>
    <property type="match status" value="1"/>
</dbReference>
<accession>A0A914BHQ8</accession>
<name>A0A914BHQ8_PATMI</name>
<dbReference type="GO" id="GO:0030246">
    <property type="term" value="F:carbohydrate binding"/>
    <property type="evidence" value="ECO:0007669"/>
    <property type="project" value="InterPro"/>
</dbReference>
<dbReference type="CDD" id="cd14752">
    <property type="entry name" value="GH31_N"/>
    <property type="match status" value="1"/>
</dbReference>
<proteinExistence type="inferred from homology"/>
<protein>
    <recommendedName>
        <fullName evidence="9">Alpha-glucosidase</fullName>
    </recommendedName>
</protein>
<dbReference type="InterPro" id="IPR013780">
    <property type="entry name" value="Glyco_hydro_b"/>
</dbReference>
<dbReference type="Pfam" id="PF01055">
    <property type="entry name" value="Glyco_hydro_31_2nd"/>
    <property type="match status" value="1"/>
</dbReference>
<dbReference type="InterPro" id="IPR000322">
    <property type="entry name" value="Glyco_hydro_31_TIM"/>
</dbReference>
<dbReference type="OMA" id="FMTDFGE"/>
<dbReference type="InterPro" id="IPR011013">
    <property type="entry name" value="Gal_mutarotase_sf_dom"/>
</dbReference>
<keyword evidence="8" id="KW-1185">Reference proteome</keyword>
<evidence type="ECO:0000313" key="8">
    <source>
        <dbReference type="Proteomes" id="UP000887568"/>
    </source>
</evidence>
<dbReference type="SUPFAM" id="SSF74650">
    <property type="entry name" value="Galactose mutarotase-like"/>
    <property type="match status" value="1"/>
</dbReference>
<keyword evidence="3" id="KW-0472">Membrane</keyword>
<keyword evidence="3" id="KW-1133">Transmembrane helix</keyword>
<dbReference type="PANTHER" id="PTHR46959">
    <property type="entry name" value="SULFOQUINOVOSIDASE"/>
    <property type="match status" value="1"/>
</dbReference>
<dbReference type="OrthoDB" id="1334205at2759"/>
<dbReference type="Proteomes" id="UP000887568">
    <property type="component" value="Unplaced"/>
</dbReference>
<evidence type="ECO:0000256" key="3">
    <source>
        <dbReference type="SAM" id="Phobius"/>
    </source>
</evidence>